<proteinExistence type="inferred from homology"/>
<comment type="catalytic activity">
    <reaction evidence="6">
        <text>cytidine(34) in tRNA + S-adenosyl-L-methionine = 2'-O-methylcytidine(34) in tRNA + S-adenosyl-L-homocysteine + H(+)</text>
        <dbReference type="Rhea" id="RHEA:43084"/>
        <dbReference type="Rhea" id="RHEA-COMP:10331"/>
        <dbReference type="Rhea" id="RHEA-COMP:10332"/>
        <dbReference type="ChEBI" id="CHEBI:15378"/>
        <dbReference type="ChEBI" id="CHEBI:57856"/>
        <dbReference type="ChEBI" id="CHEBI:59789"/>
        <dbReference type="ChEBI" id="CHEBI:74495"/>
        <dbReference type="ChEBI" id="CHEBI:82748"/>
        <dbReference type="EC" id="2.1.1.207"/>
    </reaction>
</comment>
<dbReference type="GO" id="GO:0008175">
    <property type="term" value="F:tRNA methyltransferase activity"/>
    <property type="evidence" value="ECO:0007669"/>
    <property type="project" value="UniProtKB-UniRule"/>
</dbReference>
<dbReference type="HAMAP" id="MF_01885">
    <property type="entry name" value="tRNA_methyltr_TrmL"/>
    <property type="match status" value="1"/>
</dbReference>
<feature type="binding site" evidence="6 7">
    <location>
        <position position="129"/>
    </location>
    <ligand>
        <name>S-adenosyl-L-methionine</name>
        <dbReference type="ChEBI" id="CHEBI:59789"/>
    </ligand>
</feature>
<name>A0A7X3FTY5_9HYPH</name>
<feature type="binding site" evidence="6 7">
    <location>
        <position position="101"/>
    </location>
    <ligand>
        <name>S-adenosyl-L-methionine</name>
        <dbReference type="ChEBI" id="CHEBI:59789"/>
    </ligand>
</feature>
<comment type="subcellular location">
    <subcellularLocation>
        <location evidence="6">Cytoplasm</location>
    </subcellularLocation>
</comment>
<dbReference type="PANTHER" id="PTHR42971">
    <property type="entry name" value="TRNA (CYTIDINE(34)-2'-O)-METHYLTRANSFERASE"/>
    <property type="match status" value="1"/>
</dbReference>
<dbReference type="InterPro" id="IPR001537">
    <property type="entry name" value="SpoU_MeTrfase"/>
</dbReference>
<evidence type="ECO:0000259" key="8">
    <source>
        <dbReference type="Pfam" id="PF00588"/>
    </source>
</evidence>
<evidence type="ECO:0000256" key="6">
    <source>
        <dbReference type="HAMAP-Rule" id="MF_01885"/>
    </source>
</evidence>
<evidence type="ECO:0000256" key="5">
    <source>
        <dbReference type="ARBA" id="ARBA00022694"/>
    </source>
</evidence>
<comment type="caution">
    <text evidence="9">The sequence shown here is derived from an EMBL/GenBank/DDBJ whole genome shotgun (WGS) entry which is preliminary data.</text>
</comment>
<comment type="catalytic activity">
    <reaction evidence="6">
        <text>5-carboxymethylaminomethyluridine(34) in tRNA(Leu) + S-adenosyl-L-methionine = 5-carboxymethylaminomethyl-2'-O-methyluridine(34) in tRNA(Leu) + S-adenosyl-L-homocysteine + H(+)</text>
        <dbReference type="Rhea" id="RHEA:43088"/>
        <dbReference type="Rhea" id="RHEA-COMP:10333"/>
        <dbReference type="Rhea" id="RHEA-COMP:10334"/>
        <dbReference type="ChEBI" id="CHEBI:15378"/>
        <dbReference type="ChEBI" id="CHEBI:57856"/>
        <dbReference type="ChEBI" id="CHEBI:59789"/>
        <dbReference type="ChEBI" id="CHEBI:74508"/>
        <dbReference type="ChEBI" id="CHEBI:74511"/>
        <dbReference type="EC" id="2.1.1.207"/>
    </reaction>
</comment>
<comment type="subunit">
    <text evidence="6">Homodimer.</text>
</comment>
<dbReference type="InterPro" id="IPR029026">
    <property type="entry name" value="tRNA_m1G_MTases_N"/>
</dbReference>
<evidence type="ECO:0000256" key="7">
    <source>
        <dbReference type="PIRSR" id="PIRSR029256-1"/>
    </source>
</evidence>
<keyword evidence="3 6" id="KW-0808">Transferase</keyword>
<dbReference type="GO" id="GO:0002130">
    <property type="term" value="P:wobble position ribose methylation"/>
    <property type="evidence" value="ECO:0007669"/>
    <property type="project" value="TreeGrafter"/>
</dbReference>
<keyword evidence="10" id="KW-1185">Reference proteome</keyword>
<evidence type="ECO:0000313" key="10">
    <source>
        <dbReference type="Proteomes" id="UP000438106"/>
    </source>
</evidence>
<keyword evidence="4 6" id="KW-0949">S-adenosyl-L-methionine</keyword>
<dbReference type="PANTHER" id="PTHR42971:SF1">
    <property type="entry name" value="TRNA (CYTIDINE(34)-2'-O)-METHYLTRANSFERASE"/>
    <property type="match status" value="1"/>
</dbReference>
<evidence type="ECO:0000256" key="1">
    <source>
        <dbReference type="ARBA" id="ARBA00022490"/>
    </source>
</evidence>
<dbReference type="InterPro" id="IPR029028">
    <property type="entry name" value="Alpha/beta_knot_MTases"/>
</dbReference>
<protein>
    <recommendedName>
        <fullName evidence="6">tRNA (cytidine(34)-2'-O)-methyltransferase</fullName>
        <ecNumber evidence="6">2.1.1.207</ecNumber>
    </recommendedName>
    <alternativeName>
        <fullName evidence="6">tRNA (cytidine/uridine-2'-O-)-methyltransferase TrmL</fullName>
    </alternativeName>
</protein>
<feature type="domain" description="tRNA/rRNA methyltransferase SpoU type" evidence="8">
    <location>
        <begin position="3"/>
        <end position="140"/>
    </location>
</feature>
<accession>A0A7X3FTY5</accession>
<dbReference type="Gene3D" id="3.40.1280.10">
    <property type="match status" value="1"/>
</dbReference>
<keyword evidence="1 6" id="KW-0963">Cytoplasm</keyword>
<dbReference type="Proteomes" id="UP000438106">
    <property type="component" value="Unassembled WGS sequence"/>
</dbReference>
<dbReference type="PIRSF" id="PIRSF029256">
    <property type="entry name" value="SpoU_TrmH_prd"/>
    <property type="match status" value="1"/>
</dbReference>
<dbReference type="GO" id="GO:0003723">
    <property type="term" value="F:RNA binding"/>
    <property type="evidence" value="ECO:0007669"/>
    <property type="project" value="InterPro"/>
</dbReference>
<keyword evidence="2 6" id="KW-0489">Methyltransferase</keyword>
<organism evidence="9 10">
    <name type="scientific">Devosia marina</name>
    <dbReference type="NCBI Taxonomy" id="2683198"/>
    <lineage>
        <taxon>Bacteria</taxon>
        <taxon>Pseudomonadati</taxon>
        <taxon>Pseudomonadota</taxon>
        <taxon>Alphaproteobacteria</taxon>
        <taxon>Hyphomicrobiales</taxon>
        <taxon>Devosiaceae</taxon>
        <taxon>Devosia</taxon>
    </lineage>
</organism>
<dbReference type="EC" id="2.1.1.207" evidence="6"/>
<comment type="similarity">
    <text evidence="6">Belongs to the class IV-like SAM-binding methyltransferase superfamily. RNA methyltransferase TrmH family. TrmL subfamily.</text>
</comment>
<dbReference type="GO" id="GO:0008757">
    <property type="term" value="F:S-adenosylmethionine-dependent methyltransferase activity"/>
    <property type="evidence" value="ECO:0007669"/>
    <property type="project" value="UniProtKB-UniRule"/>
</dbReference>
<feature type="binding site" evidence="6 7">
    <location>
        <position position="121"/>
    </location>
    <ligand>
        <name>S-adenosyl-L-methionine</name>
        <dbReference type="ChEBI" id="CHEBI:59789"/>
    </ligand>
</feature>
<evidence type="ECO:0000256" key="4">
    <source>
        <dbReference type="ARBA" id="ARBA00022691"/>
    </source>
</evidence>
<reference evidence="9 10" key="1">
    <citation type="submission" date="2019-12" db="EMBL/GenBank/DDBJ databases">
        <title>Devosia maris sp. nov., isolated from the deep seawater.</title>
        <authorList>
            <person name="Liu Y."/>
        </authorList>
    </citation>
    <scope>NUCLEOTIDE SEQUENCE [LARGE SCALE GENOMIC DNA]</scope>
    <source>
        <strain evidence="9 10">L53-10-65</strain>
    </source>
</reference>
<dbReference type="SUPFAM" id="SSF75217">
    <property type="entry name" value="alpha/beta knot"/>
    <property type="match status" value="1"/>
</dbReference>
<dbReference type="EMBL" id="WQRF01000008">
    <property type="protein sequence ID" value="MVT00604.1"/>
    <property type="molecule type" value="Genomic_DNA"/>
</dbReference>
<evidence type="ECO:0000256" key="3">
    <source>
        <dbReference type="ARBA" id="ARBA00022679"/>
    </source>
</evidence>
<keyword evidence="5 6" id="KW-0819">tRNA processing</keyword>
<sequence length="160" mass="17346">MDLALYQPDIAANTGTLLRLGACMGVKVHIIHPAGFALTDRNLTRAGMDYLDKAALAEHDSFAAFQDWRHEQGRRLVLLTTKASQSAYQATYLPSDILLLGRESAGVPENVAETADLRLRIPMQPDLRSINVAIAGAMILGEALRQTGTLPGMTPFTELS</sequence>
<dbReference type="CDD" id="cd18094">
    <property type="entry name" value="SpoU-like_TrmL"/>
    <property type="match status" value="1"/>
</dbReference>
<dbReference type="AlphaFoldDB" id="A0A7X3FTY5"/>
<feature type="binding site" evidence="6 7">
    <location>
        <position position="79"/>
    </location>
    <ligand>
        <name>S-adenosyl-L-methionine</name>
        <dbReference type="ChEBI" id="CHEBI:59789"/>
    </ligand>
</feature>
<evidence type="ECO:0000256" key="2">
    <source>
        <dbReference type="ARBA" id="ARBA00022603"/>
    </source>
</evidence>
<dbReference type="InterPro" id="IPR016914">
    <property type="entry name" value="TrmL"/>
</dbReference>
<comment type="function">
    <text evidence="6">Methylates the ribose at the nucleotide 34 wobble position in the two leucyl isoacceptors tRNA(Leu)(CmAA) and tRNA(Leu)(cmnm5UmAA). Catalyzes the methyl transfer from S-adenosyl-L-methionine to the 2'-OH of the wobble nucleotide.</text>
</comment>
<dbReference type="GO" id="GO:0005737">
    <property type="term" value="C:cytoplasm"/>
    <property type="evidence" value="ECO:0007669"/>
    <property type="project" value="UniProtKB-SubCell"/>
</dbReference>
<dbReference type="Pfam" id="PF00588">
    <property type="entry name" value="SpoU_methylase"/>
    <property type="match status" value="1"/>
</dbReference>
<evidence type="ECO:0000313" key="9">
    <source>
        <dbReference type="EMBL" id="MVT00604.1"/>
    </source>
</evidence>
<gene>
    <name evidence="6" type="primary">trmL</name>
    <name evidence="9" type="ORF">GO014_16390</name>
</gene>